<dbReference type="AlphaFoldDB" id="A0A1G2B7U7"/>
<evidence type="ECO:0000313" key="2">
    <source>
        <dbReference type="Proteomes" id="UP000176952"/>
    </source>
</evidence>
<protein>
    <recommendedName>
        <fullName evidence="3">Nucleotidyl transferase AbiEii/AbiGii toxin family protein</fullName>
    </recommendedName>
</protein>
<dbReference type="STRING" id="1798542.A3F54_03840"/>
<comment type="caution">
    <text evidence="1">The sequence shown here is derived from an EMBL/GenBank/DDBJ whole genome shotgun (WGS) entry which is preliminary data.</text>
</comment>
<sequence>MNITKMLINTNAHRAVLLQILKAVYSDTTLGPVLGFKGGTAALLFYNLDRFSVDLDFDLLDKSKEDYVYARLGKILPEFGIVREKYKKYHTLFFMISYSEEAHNVKVEISRGQTEAHYSFQNYLGISMLVQAKEDMFANKLIAMVERKNPANRDIYDVWFFLKSRWSINKEIIESHSGISFQEYLMKAVGYLENFNDRYILQGLGELLNAKQKTWVKTKLKNETFFLLKVMLDT</sequence>
<evidence type="ECO:0008006" key="3">
    <source>
        <dbReference type="Google" id="ProtNLM"/>
    </source>
</evidence>
<proteinExistence type="predicted"/>
<evidence type="ECO:0000313" key="1">
    <source>
        <dbReference type="EMBL" id="OGY84297.1"/>
    </source>
</evidence>
<dbReference type="InterPro" id="IPR014942">
    <property type="entry name" value="AbiEii"/>
</dbReference>
<dbReference type="Proteomes" id="UP000176952">
    <property type="component" value="Unassembled WGS sequence"/>
</dbReference>
<accession>A0A1G2B7U7</accession>
<gene>
    <name evidence="1" type="ORF">A3F54_03840</name>
</gene>
<name>A0A1G2B7U7_9BACT</name>
<dbReference type="Pfam" id="PF08843">
    <property type="entry name" value="AbiEii"/>
    <property type="match status" value="1"/>
</dbReference>
<organism evidence="1 2">
    <name type="scientific">Candidatus Kerfeldbacteria bacterium RIFCSPHIGHO2_12_FULL_48_17</name>
    <dbReference type="NCBI Taxonomy" id="1798542"/>
    <lineage>
        <taxon>Bacteria</taxon>
        <taxon>Candidatus Kerfeldiibacteriota</taxon>
    </lineage>
</organism>
<dbReference type="EMBL" id="MHKD01000015">
    <property type="protein sequence ID" value="OGY84297.1"/>
    <property type="molecule type" value="Genomic_DNA"/>
</dbReference>
<dbReference type="Gene3D" id="3.10.450.620">
    <property type="entry name" value="JHP933, nucleotidyltransferase-like core domain"/>
    <property type="match status" value="1"/>
</dbReference>
<reference evidence="1 2" key="1">
    <citation type="journal article" date="2016" name="Nat. Commun.">
        <title>Thousands of microbial genomes shed light on interconnected biogeochemical processes in an aquifer system.</title>
        <authorList>
            <person name="Anantharaman K."/>
            <person name="Brown C.T."/>
            <person name="Hug L.A."/>
            <person name="Sharon I."/>
            <person name="Castelle C.J."/>
            <person name="Probst A.J."/>
            <person name="Thomas B.C."/>
            <person name="Singh A."/>
            <person name="Wilkins M.J."/>
            <person name="Karaoz U."/>
            <person name="Brodie E.L."/>
            <person name="Williams K.H."/>
            <person name="Hubbard S.S."/>
            <person name="Banfield J.F."/>
        </authorList>
    </citation>
    <scope>NUCLEOTIDE SEQUENCE [LARGE SCALE GENOMIC DNA]</scope>
</reference>